<evidence type="ECO:0000313" key="1">
    <source>
        <dbReference type="EMBL" id="SEH61845.1"/>
    </source>
</evidence>
<gene>
    <name evidence="1" type="ORF">SAMN05421793_11552</name>
</gene>
<accession>A0A1H6JMR9</accession>
<keyword evidence="2" id="KW-1185">Reference proteome</keyword>
<protein>
    <submittedName>
        <fullName evidence="1">Uncharacterized protein</fullName>
    </submittedName>
</protein>
<dbReference type="Proteomes" id="UP000198555">
    <property type="component" value="Unassembled WGS sequence"/>
</dbReference>
<dbReference type="AlphaFoldDB" id="A0A1H6JMR9"/>
<reference evidence="2" key="1">
    <citation type="submission" date="2016-10" db="EMBL/GenBank/DDBJ databases">
        <authorList>
            <person name="Varghese N."/>
            <person name="Submissions S."/>
        </authorList>
    </citation>
    <scope>NUCLEOTIDE SEQUENCE [LARGE SCALE GENOMIC DNA]</scope>
    <source>
        <strain evidence="2">DSM 19326</strain>
    </source>
</reference>
<proteinExistence type="predicted"/>
<organism evidence="1 2">
    <name type="scientific">Epilithonimonas hominis</name>
    <dbReference type="NCBI Taxonomy" id="420404"/>
    <lineage>
        <taxon>Bacteria</taxon>
        <taxon>Pseudomonadati</taxon>
        <taxon>Bacteroidota</taxon>
        <taxon>Flavobacteriia</taxon>
        <taxon>Flavobacteriales</taxon>
        <taxon>Weeksellaceae</taxon>
        <taxon>Chryseobacterium group</taxon>
        <taxon>Epilithonimonas</taxon>
    </lineage>
</organism>
<dbReference type="RefSeq" id="WP_089769749.1">
    <property type="nucleotide sequence ID" value="NZ_FNWX01000015.1"/>
</dbReference>
<sequence>MIGTLIWRIKEATAVLLGKKKTQREQPKQNFPERNLKNLTPFANKDEKLNQFLSKLSIEFIFSEFNEERVNAGGADLSHHLRLDPSLSTLKKYFPDAKYTVYSDFDLKIKGVNLKKVEKPVLQDKKTLRRHFYHLADYYKFKGMLESEADISISIDSDMFVLNENVYSLIYLTEKFGFCVPNSSAQSMNFEVETSLDTSPITDESKGFGTTCNITPMTLSKKSQSGKMFYEKCCEIMEKEPSRASIVMWKAAWESGVYPYFLPKEFCVCRGSEGLGNEVILHVGHPTVAEFYNVKI</sequence>
<dbReference type="EMBL" id="FNWX01000015">
    <property type="protein sequence ID" value="SEH61845.1"/>
    <property type="molecule type" value="Genomic_DNA"/>
</dbReference>
<dbReference type="STRING" id="420404.SAMN05421793_11552"/>
<evidence type="ECO:0000313" key="2">
    <source>
        <dbReference type="Proteomes" id="UP000198555"/>
    </source>
</evidence>
<name>A0A1H6JMR9_9FLAO</name>